<proteinExistence type="predicted"/>
<evidence type="ECO:0000313" key="2">
    <source>
        <dbReference type="EMBL" id="CAG8520001.1"/>
    </source>
</evidence>
<name>A0A9N9A838_9GLOM</name>
<evidence type="ECO:0000256" key="1">
    <source>
        <dbReference type="SAM" id="MobiDB-lite"/>
    </source>
</evidence>
<gene>
    <name evidence="2" type="ORF">AGERDE_LOCUS5186</name>
</gene>
<feature type="region of interest" description="Disordered" evidence="1">
    <location>
        <begin position="1"/>
        <end position="92"/>
    </location>
</feature>
<dbReference type="Proteomes" id="UP000789831">
    <property type="component" value="Unassembled WGS sequence"/>
</dbReference>
<organism evidence="2 3">
    <name type="scientific">Ambispora gerdemannii</name>
    <dbReference type="NCBI Taxonomy" id="144530"/>
    <lineage>
        <taxon>Eukaryota</taxon>
        <taxon>Fungi</taxon>
        <taxon>Fungi incertae sedis</taxon>
        <taxon>Mucoromycota</taxon>
        <taxon>Glomeromycotina</taxon>
        <taxon>Glomeromycetes</taxon>
        <taxon>Archaeosporales</taxon>
        <taxon>Ambisporaceae</taxon>
        <taxon>Ambispora</taxon>
    </lineage>
</organism>
<comment type="caution">
    <text evidence="2">The sequence shown here is derived from an EMBL/GenBank/DDBJ whole genome shotgun (WGS) entry which is preliminary data.</text>
</comment>
<reference evidence="2" key="1">
    <citation type="submission" date="2021-06" db="EMBL/GenBank/DDBJ databases">
        <authorList>
            <person name="Kallberg Y."/>
            <person name="Tangrot J."/>
            <person name="Rosling A."/>
        </authorList>
    </citation>
    <scope>NUCLEOTIDE SEQUENCE</scope>
    <source>
        <strain evidence="2">MT106</strain>
    </source>
</reference>
<dbReference type="OrthoDB" id="2431327at2759"/>
<protein>
    <submittedName>
        <fullName evidence="2">3135_t:CDS:1</fullName>
    </submittedName>
</protein>
<keyword evidence="3" id="KW-1185">Reference proteome</keyword>
<sequence length="115" mass="12907">MSGINPSKDHIKQDRSSATGTVGGSAFSTLDKFESTRHLKYGQTENQKTNPEEKKNPEETSPARHIRRYSASGDSAPRTGHTFMDEFMGGKTGDDLIAKEELLEKDRQRKEQDHI</sequence>
<accession>A0A9N9A838</accession>
<dbReference type="AlphaFoldDB" id="A0A9N9A838"/>
<feature type="compositionally biased region" description="Basic and acidic residues" evidence="1">
    <location>
        <begin position="50"/>
        <end position="62"/>
    </location>
</feature>
<dbReference type="EMBL" id="CAJVPL010000669">
    <property type="protein sequence ID" value="CAG8520001.1"/>
    <property type="molecule type" value="Genomic_DNA"/>
</dbReference>
<evidence type="ECO:0000313" key="3">
    <source>
        <dbReference type="Proteomes" id="UP000789831"/>
    </source>
</evidence>